<dbReference type="PANTHER" id="PTHR16188:SF14">
    <property type="entry name" value="GEO07393P1"/>
    <property type="match status" value="1"/>
</dbReference>
<evidence type="ECO:0000256" key="3">
    <source>
        <dbReference type="ARBA" id="ARBA00023272"/>
    </source>
</evidence>
<feature type="compositionally biased region" description="Low complexity" evidence="4">
    <location>
        <begin position="462"/>
        <end position="490"/>
    </location>
</feature>
<dbReference type="EMBL" id="KL363182">
    <property type="protein sequence ID" value="KFD59049.1"/>
    <property type="molecule type" value="Genomic_DNA"/>
</dbReference>
<dbReference type="AlphaFoldDB" id="A0A085MPA3"/>
<keyword evidence="5" id="KW-0472">Membrane</keyword>
<dbReference type="InterPro" id="IPR036658">
    <property type="entry name" value="CPI-17_sf"/>
</dbReference>
<keyword evidence="5" id="KW-1133">Transmembrane helix</keyword>
<keyword evidence="3" id="KW-0650">Protein phosphatase inhibitor</keyword>
<comment type="similarity">
    <text evidence="1">Belongs to the PP1 inhibitor family.</text>
</comment>
<dbReference type="Proteomes" id="UP000030764">
    <property type="component" value="Unassembled WGS sequence"/>
</dbReference>
<reference evidence="7 8" key="1">
    <citation type="journal article" date="2014" name="Nat. Genet.">
        <title>Genome and transcriptome of the porcine whipworm Trichuris suis.</title>
        <authorList>
            <person name="Jex A.R."/>
            <person name="Nejsum P."/>
            <person name="Schwarz E.M."/>
            <person name="Hu L."/>
            <person name="Young N.D."/>
            <person name="Hall R.S."/>
            <person name="Korhonen P.K."/>
            <person name="Liao S."/>
            <person name="Thamsborg S."/>
            <person name="Xia J."/>
            <person name="Xu P."/>
            <person name="Wang S."/>
            <person name="Scheerlinck J.P."/>
            <person name="Hofmann A."/>
            <person name="Sternberg P.W."/>
            <person name="Wang J."/>
            <person name="Gasser R.B."/>
        </authorList>
    </citation>
    <scope>NUCLEOTIDE SEQUENCE [LARGE SCALE GENOMIC DNA]</scope>
    <source>
        <strain evidence="7">DCEP-RM93M</strain>
    </source>
</reference>
<keyword evidence="5" id="KW-0812">Transmembrane</keyword>
<evidence type="ECO:0000256" key="4">
    <source>
        <dbReference type="SAM" id="MobiDB-lite"/>
    </source>
</evidence>
<organism evidence="7 8">
    <name type="scientific">Trichuris suis</name>
    <name type="common">pig whipworm</name>
    <dbReference type="NCBI Taxonomy" id="68888"/>
    <lineage>
        <taxon>Eukaryota</taxon>
        <taxon>Metazoa</taxon>
        <taxon>Ecdysozoa</taxon>
        <taxon>Nematoda</taxon>
        <taxon>Enoplea</taxon>
        <taxon>Dorylaimia</taxon>
        <taxon>Trichinellida</taxon>
        <taxon>Trichuridae</taxon>
        <taxon>Trichuris</taxon>
    </lineage>
</organism>
<dbReference type="PANTHER" id="PTHR16188">
    <property type="entry name" value="PROTEIN PHOSPHATASE 1 INHIBITOR POTENTIATED BY PROTEIN KINASE C"/>
    <property type="match status" value="1"/>
</dbReference>
<feature type="transmembrane region" description="Helical" evidence="5">
    <location>
        <begin position="424"/>
        <end position="445"/>
    </location>
</feature>
<feature type="region of interest" description="Disordered" evidence="4">
    <location>
        <begin position="462"/>
        <end position="512"/>
    </location>
</feature>
<sequence>MECSRKIRFSSRDDYENERNRILTVKYGKEQMALIRKRLQVEMWLLDQLEELCDKEKCEDDTVDVERLLDMVSDAERRKFLEDELKPRCSDPRKIEVCFNQIRLCNSGKKEINADSCDCKFEAMAILRTHSYFALFVAVLVYGSGSGSKCPHDLFTDLKGWYLESLHKLQASSRTGDDMQIRGKGAIPLNCITLMNRKGVSSKTDILDGADDACRQLPNGRIYGDVDVAGLKAEGSRILVGIKIVRLEHKPSSASNILDGTAVIYPNLREITFSFEKKDSGEIHEVGVVLRIKRPMMETLFNNPTTPVCIIRVEESTETTPCTLFNSYTSMLCQSSALVNCSGGADTFDKGCTCKAGFTGRLCAEKEKVEVLWYQNQTILEYIGLGAAGLFLLGSILVAYCRINFPHRFNEDTERLQILRWSSVCVGVCIYASAAKAFYCLPLLASSNQICVRKRRRSHSSSAYSGYSTYSPTSGYSQTRSGTTGTSRSRVPASTAPSRTSRKPRGTTAYDTDTGATLKQFPTIVPGTKLVINKSKKEGNEGDAMHGLMLCYVIFPSCVLYFSLTTLRVSAQCWHNLFRKGIRGFNVSEQTCLTVLEVPGEEGNLYEQAVRLCEKEIPGGRPYDSKQLPEWEQYVLLNKNETVFFNLMLTQVVKRHDIDNNIIAFSAIYGNGNAMVIPYFKSHIVWSPRTGRTTYLSNEDIEMMFNLPDDWLFLNPVCITWRVGENTTSFSQCNQKANVSYIICQNEPFRGCKPKSENFSDGCTACPSRRTGKYCQYEGKTLRLLYFEEQNSSTVEIQFTTQRIKVKREEKEQSYTNATVLLSVLILVLVLVAIKTILYFRKKMRNKDDDIKSPGPYTGSPREEKDEKKSYLLSKK</sequence>
<dbReference type="PROSITE" id="PS01186">
    <property type="entry name" value="EGF_2"/>
    <property type="match status" value="1"/>
</dbReference>
<feature type="domain" description="EGF-like" evidence="6">
    <location>
        <begin position="352"/>
        <end position="363"/>
    </location>
</feature>
<name>A0A085MPA3_9BILA</name>
<dbReference type="InterPro" id="IPR000742">
    <property type="entry name" value="EGF"/>
</dbReference>
<evidence type="ECO:0000256" key="2">
    <source>
        <dbReference type="ARBA" id="ARBA00022553"/>
    </source>
</evidence>
<keyword evidence="2" id="KW-0597">Phosphoprotein</keyword>
<feature type="transmembrane region" description="Helical" evidence="5">
    <location>
        <begin position="382"/>
        <end position="403"/>
    </location>
</feature>
<evidence type="ECO:0000313" key="8">
    <source>
        <dbReference type="Proteomes" id="UP000030764"/>
    </source>
</evidence>
<dbReference type="SUPFAM" id="SSF81790">
    <property type="entry name" value="Myosin phosphatase inhibitor 17kDa protein, CPI-17"/>
    <property type="match status" value="1"/>
</dbReference>
<protein>
    <recommendedName>
        <fullName evidence="6">EGF-like domain-containing protein</fullName>
    </recommendedName>
</protein>
<evidence type="ECO:0000313" key="7">
    <source>
        <dbReference type="EMBL" id="KFD59049.1"/>
    </source>
</evidence>
<evidence type="ECO:0000259" key="6">
    <source>
        <dbReference type="PROSITE" id="PS01186"/>
    </source>
</evidence>
<gene>
    <name evidence="7" type="ORF">M513_00212</name>
</gene>
<keyword evidence="8" id="KW-1185">Reference proteome</keyword>
<dbReference type="GO" id="GO:0004865">
    <property type="term" value="F:protein serine/threonine phosphatase inhibitor activity"/>
    <property type="evidence" value="ECO:0007669"/>
    <property type="project" value="TreeGrafter"/>
</dbReference>
<feature type="region of interest" description="Disordered" evidence="4">
    <location>
        <begin position="847"/>
        <end position="876"/>
    </location>
</feature>
<dbReference type="GO" id="GO:0005737">
    <property type="term" value="C:cytoplasm"/>
    <property type="evidence" value="ECO:0007669"/>
    <property type="project" value="InterPro"/>
</dbReference>
<accession>A0A085MPA3</accession>
<evidence type="ECO:0000256" key="1">
    <source>
        <dbReference type="ARBA" id="ARBA00005483"/>
    </source>
</evidence>
<dbReference type="InterPro" id="IPR008025">
    <property type="entry name" value="CPI-17"/>
</dbReference>
<dbReference type="Pfam" id="PF05361">
    <property type="entry name" value="PP1_inhibitor"/>
    <property type="match status" value="1"/>
</dbReference>
<proteinExistence type="inferred from homology"/>
<evidence type="ECO:0000256" key="5">
    <source>
        <dbReference type="SAM" id="Phobius"/>
    </source>
</evidence>
<feature type="compositionally biased region" description="Basic and acidic residues" evidence="4">
    <location>
        <begin position="861"/>
        <end position="870"/>
    </location>
</feature>
<feature type="transmembrane region" description="Helical" evidence="5">
    <location>
        <begin position="820"/>
        <end position="840"/>
    </location>
</feature>
<dbReference type="Gene3D" id="1.10.150.220">
    <property type="entry name" value="CPI-17"/>
    <property type="match status" value="1"/>
</dbReference>